<evidence type="ECO:0000259" key="1">
    <source>
        <dbReference type="Pfam" id="PF07238"/>
    </source>
</evidence>
<dbReference type="RefSeq" id="WP_077771731.1">
    <property type="nucleotide sequence ID" value="NZ_MUFC01000004.1"/>
</dbReference>
<keyword evidence="3" id="KW-1185">Reference proteome</keyword>
<sequence>MPRKEQLNAIEKTREAISLPVATAVLKLGGATLVRVHIQTPTNALFRFNALLIGSDGQRFCYVQLPQLSSQQRRLYFGAGYNLRIHGVSPEGALMRFGGRIHSVMEGYHTLLSVELTREGATATPLRQDRRFPVELAAQLNMDGKSAISVTIHDLSVGGCLFSYRAVGLQINAEQLATLSLVDIAASQALTMTGMILSHRLKGDRYHCGFKFDDRSKSRGAWLITNLDYDGEQYHLSVPNNDGELTSSLS</sequence>
<dbReference type="EMBL" id="MUFC01000004">
    <property type="protein sequence ID" value="OOE89332.1"/>
    <property type="molecule type" value="Genomic_DNA"/>
</dbReference>
<evidence type="ECO:0000313" key="2">
    <source>
        <dbReference type="EMBL" id="OOE89332.1"/>
    </source>
</evidence>
<reference evidence="3" key="1">
    <citation type="submission" date="2017-01" db="EMBL/GenBank/DDBJ databases">
        <title>Draft genome of the species Salinivibrio sharmensis.</title>
        <authorList>
            <person name="Lopez-Hermoso C."/>
            <person name="De La Haba R."/>
            <person name="Sanchez-Porro C."/>
            <person name="Ventosa A."/>
        </authorList>
    </citation>
    <scope>NUCLEOTIDE SEQUENCE [LARGE SCALE GENOMIC DNA]</scope>
    <source>
        <strain evidence="3">CBH463</strain>
    </source>
</reference>
<evidence type="ECO:0000313" key="3">
    <source>
        <dbReference type="Proteomes" id="UP000188627"/>
    </source>
</evidence>
<gene>
    <name evidence="2" type="ORF">BZG74_05695</name>
</gene>
<dbReference type="SUPFAM" id="SSF141371">
    <property type="entry name" value="PilZ domain-like"/>
    <property type="match status" value="2"/>
</dbReference>
<feature type="domain" description="PilZ" evidence="1">
    <location>
        <begin position="126"/>
        <end position="217"/>
    </location>
</feature>
<dbReference type="InterPro" id="IPR009875">
    <property type="entry name" value="PilZ_domain"/>
</dbReference>
<comment type="caution">
    <text evidence="2">The sequence shown here is derived from an EMBL/GenBank/DDBJ whole genome shotgun (WGS) entry which is preliminary data.</text>
</comment>
<dbReference type="InterPro" id="IPR012349">
    <property type="entry name" value="Split_barrel_FMN-bd"/>
</dbReference>
<protein>
    <recommendedName>
        <fullName evidence="1">PilZ domain-containing protein</fullName>
    </recommendedName>
</protein>
<accession>A0ABX3KJ30</accession>
<organism evidence="2 3">
    <name type="scientific">Salinivibrio sharmensis</name>
    <dbReference type="NCBI Taxonomy" id="390883"/>
    <lineage>
        <taxon>Bacteria</taxon>
        <taxon>Pseudomonadati</taxon>
        <taxon>Pseudomonadota</taxon>
        <taxon>Gammaproteobacteria</taxon>
        <taxon>Vibrionales</taxon>
        <taxon>Vibrionaceae</taxon>
        <taxon>Salinivibrio</taxon>
    </lineage>
</organism>
<dbReference type="Gene3D" id="2.30.110.10">
    <property type="entry name" value="Electron Transport, Fmn-binding Protein, Chain A"/>
    <property type="match status" value="1"/>
</dbReference>
<name>A0ABX3KJ30_9GAMM</name>
<dbReference type="Gene3D" id="2.40.10.220">
    <property type="entry name" value="predicted glycosyltransferase like domains"/>
    <property type="match status" value="1"/>
</dbReference>
<dbReference type="Proteomes" id="UP000188627">
    <property type="component" value="Unassembled WGS sequence"/>
</dbReference>
<proteinExistence type="predicted"/>
<dbReference type="Pfam" id="PF07238">
    <property type="entry name" value="PilZ"/>
    <property type="match status" value="1"/>
</dbReference>